<dbReference type="EMBL" id="JABEPQ010000001">
    <property type="protein sequence ID" value="NNM44553.1"/>
    <property type="molecule type" value="Genomic_DNA"/>
</dbReference>
<reference evidence="8 9" key="1">
    <citation type="submission" date="2020-04" db="EMBL/GenBank/DDBJ databases">
        <title>Knoellia sp. isolate from air conditioner.</title>
        <authorList>
            <person name="Chea S."/>
            <person name="Kim D.-U."/>
        </authorList>
    </citation>
    <scope>NUCLEOTIDE SEQUENCE [LARGE SCALE GENOMIC DNA]</scope>
    <source>
        <strain evidence="8 9">DB2414S</strain>
    </source>
</reference>
<feature type="transmembrane region" description="Helical" evidence="6">
    <location>
        <begin position="188"/>
        <end position="206"/>
    </location>
</feature>
<feature type="transmembrane region" description="Helical" evidence="6">
    <location>
        <begin position="76"/>
        <end position="100"/>
    </location>
</feature>
<dbReference type="PIRSF" id="PIRSF006648">
    <property type="entry name" value="DrrB"/>
    <property type="match status" value="1"/>
</dbReference>
<dbReference type="GO" id="GO:0140359">
    <property type="term" value="F:ABC-type transporter activity"/>
    <property type="evidence" value="ECO:0007669"/>
    <property type="project" value="InterPro"/>
</dbReference>
<dbReference type="InterPro" id="IPR000412">
    <property type="entry name" value="ABC_2_transport"/>
</dbReference>
<feature type="transmembrane region" description="Helical" evidence="6">
    <location>
        <begin position="44"/>
        <end position="64"/>
    </location>
</feature>
<gene>
    <name evidence="8" type="ORF">HJG52_00835</name>
</gene>
<comment type="caution">
    <text evidence="8">The sequence shown here is derived from an EMBL/GenBank/DDBJ whole genome shotgun (WGS) entry which is preliminary data.</text>
</comment>
<dbReference type="PANTHER" id="PTHR43229:SF2">
    <property type="entry name" value="NODULATION PROTEIN J"/>
    <property type="match status" value="1"/>
</dbReference>
<evidence type="ECO:0000313" key="9">
    <source>
        <dbReference type="Proteomes" id="UP000588586"/>
    </source>
</evidence>
<dbReference type="GO" id="GO:0046677">
    <property type="term" value="P:response to antibiotic"/>
    <property type="evidence" value="ECO:0007669"/>
    <property type="project" value="UniProtKB-KW"/>
</dbReference>
<feature type="transmembrane region" description="Helical" evidence="6">
    <location>
        <begin position="240"/>
        <end position="259"/>
    </location>
</feature>
<dbReference type="InterPro" id="IPR013525">
    <property type="entry name" value="ABC2_TM"/>
</dbReference>
<accession>A0A849HD33</accession>
<keyword evidence="5" id="KW-0046">Antibiotic resistance</keyword>
<evidence type="ECO:0000256" key="1">
    <source>
        <dbReference type="ARBA" id="ARBA00004141"/>
    </source>
</evidence>
<evidence type="ECO:0000256" key="6">
    <source>
        <dbReference type="SAM" id="Phobius"/>
    </source>
</evidence>
<organism evidence="8 9">
    <name type="scientific">Knoellia koreensis</name>
    <dbReference type="NCBI Taxonomy" id="2730921"/>
    <lineage>
        <taxon>Bacteria</taxon>
        <taxon>Bacillati</taxon>
        <taxon>Actinomycetota</taxon>
        <taxon>Actinomycetes</taxon>
        <taxon>Micrococcales</taxon>
        <taxon>Intrasporangiaceae</taxon>
        <taxon>Knoellia</taxon>
    </lineage>
</organism>
<proteinExistence type="predicted"/>
<keyword evidence="2 6" id="KW-0812">Transmembrane</keyword>
<dbReference type="RefSeq" id="WP_171241695.1">
    <property type="nucleotide sequence ID" value="NZ_JABEPQ010000001.1"/>
</dbReference>
<evidence type="ECO:0000256" key="5">
    <source>
        <dbReference type="ARBA" id="ARBA00023251"/>
    </source>
</evidence>
<keyword evidence="4 6" id="KW-0472">Membrane</keyword>
<protein>
    <submittedName>
        <fullName evidence="8">ABC transporter permease</fullName>
    </submittedName>
</protein>
<feature type="transmembrane region" description="Helical" evidence="6">
    <location>
        <begin position="154"/>
        <end position="176"/>
    </location>
</feature>
<keyword evidence="3 6" id="KW-1133">Transmembrane helix</keyword>
<evidence type="ECO:0000256" key="2">
    <source>
        <dbReference type="ARBA" id="ARBA00022692"/>
    </source>
</evidence>
<dbReference type="Pfam" id="PF01061">
    <property type="entry name" value="ABC2_membrane"/>
    <property type="match status" value="1"/>
</dbReference>
<feature type="transmembrane region" description="Helical" evidence="6">
    <location>
        <begin position="121"/>
        <end position="142"/>
    </location>
</feature>
<dbReference type="InterPro" id="IPR051784">
    <property type="entry name" value="Nod_factor_ABC_transporter"/>
</dbReference>
<dbReference type="AlphaFoldDB" id="A0A849HD33"/>
<comment type="subcellular location">
    <subcellularLocation>
        <location evidence="1">Membrane</location>
        <topology evidence="1">Multi-pass membrane protein</topology>
    </subcellularLocation>
</comment>
<evidence type="ECO:0000313" key="8">
    <source>
        <dbReference type="EMBL" id="NNM44553.1"/>
    </source>
</evidence>
<dbReference type="PANTHER" id="PTHR43229">
    <property type="entry name" value="NODULATION PROTEIN J"/>
    <property type="match status" value="1"/>
</dbReference>
<dbReference type="GO" id="GO:0043190">
    <property type="term" value="C:ATP-binding cassette (ABC) transporter complex"/>
    <property type="evidence" value="ECO:0007669"/>
    <property type="project" value="InterPro"/>
</dbReference>
<sequence length="268" mass="28524">MTTAVPDTLPNVVAPQRKVPPMGGLNVTLLKLEVRRMLRNRRTLVFSVVMPVMFYVIFGTGKSYSNENAGHGNVAALIMVSMALYGAMLSTTGGGAMVAVERSQGWSRQLRLTPLTPAAYIAVKVLCAMLLGAVSIAVTYAAGSFTGAHMQTSAWVGTALIAWVGSLVFAAFGVFMGYLLPSENVMQIIGPGLALFAFLGGLFMPLDQMGDTFQTIAKFTPMYGLSQLAHWPLTGEAPGVAAVVNVVVWLAVFAGGAAWRFRRDTARV</sequence>
<evidence type="ECO:0000256" key="3">
    <source>
        <dbReference type="ARBA" id="ARBA00022989"/>
    </source>
</evidence>
<dbReference type="Proteomes" id="UP000588586">
    <property type="component" value="Unassembled WGS sequence"/>
</dbReference>
<evidence type="ECO:0000256" key="4">
    <source>
        <dbReference type="ARBA" id="ARBA00023136"/>
    </source>
</evidence>
<evidence type="ECO:0000259" key="7">
    <source>
        <dbReference type="Pfam" id="PF01061"/>
    </source>
</evidence>
<name>A0A849HD33_9MICO</name>
<keyword evidence="9" id="KW-1185">Reference proteome</keyword>
<feature type="domain" description="ABC-2 type transporter transmembrane" evidence="7">
    <location>
        <begin position="28"/>
        <end position="223"/>
    </location>
</feature>